<organism evidence="1">
    <name type="scientific">viral metagenome</name>
    <dbReference type="NCBI Taxonomy" id="1070528"/>
    <lineage>
        <taxon>unclassified sequences</taxon>
        <taxon>metagenomes</taxon>
        <taxon>organismal metagenomes</taxon>
    </lineage>
</organism>
<accession>A0A6M3L8L0</accession>
<sequence>MEDSEYFNENLALSELLVDGVLFSNTRRYVCPFEGEDPENSTIVLFVLCNDLFYWASADGECIRCDEIELLYKMHKADKVWGSSKWCCKRRGLKPQVPIQVDMKKYGAWEDWMDDLEDPSPS</sequence>
<gene>
    <name evidence="1" type="ORF">MM415B03591_0014</name>
</gene>
<proteinExistence type="predicted"/>
<evidence type="ECO:0000313" key="1">
    <source>
        <dbReference type="EMBL" id="QJA90739.1"/>
    </source>
</evidence>
<dbReference type="AlphaFoldDB" id="A0A6M3L8L0"/>
<dbReference type="EMBL" id="MT142933">
    <property type="protein sequence ID" value="QJA90739.1"/>
    <property type="molecule type" value="Genomic_DNA"/>
</dbReference>
<protein>
    <submittedName>
        <fullName evidence="1">Uncharacterized protein</fullName>
    </submittedName>
</protein>
<reference evidence="1" key="1">
    <citation type="submission" date="2020-03" db="EMBL/GenBank/DDBJ databases">
        <title>The deep terrestrial virosphere.</title>
        <authorList>
            <person name="Holmfeldt K."/>
            <person name="Nilsson E."/>
            <person name="Simone D."/>
            <person name="Lopez-Fernandez M."/>
            <person name="Wu X."/>
            <person name="de Brujin I."/>
            <person name="Lundin D."/>
            <person name="Andersson A."/>
            <person name="Bertilsson S."/>
            <person name="Dopson M."/>
        </authorList>
    </citation>
    <scope>NUCLEOTIDE SEQUENCE</scope>
    <source>
        <strain evidence="1">MM415B03591</strain>
    </source>
</reference>
<name>A0A6M3L8L0_9ZZZZ</name>